<evidence type="ECO:0000313" key="1">
    <source>
        <dbReference type="EMBL" id="QHT19482.1"/>
    </source>
</evidence>
<dbReference type="EMBL" id="MN739666">
    <property type="protein sequence ID" value="QHT19482.1"/>
    <property type="molecule type" value="Genomic_DNA"/>
</dbReference>
<proteinExistence type="predicted"/>
<protein>
    <submittedName>
        <fullName evidence="1">Uncharacterized protein</fullName>
    </submittedName>
</protein>
<name>A0A6C0DSJ1_9ZZZZ</name>
<dbReference type="AlphaFoldDB" id="A0A6C0DSJ1"/>
<sequence length="80" mass="8401">MSLDKSNSASTRLRIIKDRVLYSNYLAAKTRFDNGLSGSPPRIVGGTGSASEASASEELAVARISITPAEQTDIIVSNSS</sequence>
<accession>A0A6C0DSJ1</accession>
<reference evidence="1" key="1">
    <citation type="journal article" date="2020" name="Nature">
        <title>Giant virus diversity and host interactions through global metagenomics.</title>
        <authorList>
            <person name="Schulz F."/>
            <person name="Roux S."/>
            <person name="Paez-Espino D."/>
            <person name="Jungbluth S."/>
            <person name="Walsh D.A."/>
            <person name="Denef V.J."/>
            <person name="McMahon K.D."/>
            <person name="Konstantinidis K.T."/>
            <person name="Eloe-Fadrosh E.A."/>
            <person name="Kyrpides N.C."/>
            <person name="Woyke T."/>
        </authorList>
    </citation>
    <scope>NUCLEOTIDE SEQUENCE</scope>
    <source>
        <strain evidence="1">GVMAG-M-3300023174-57</strain>
    </source>
</reference>
<organism evidence="1">
    <name type="scientific">viral metagenome</name>
    <dbReference type="NCBI Taxonomy" id="1070528"/>
    <lineage>
        <taxon>unclassified sequences</taxon>
        <taxon>metagenomes</taxon>
        <taxon>organismal metagenomes</taxon>
    </lineage>
</organism>